<dbReference type="Proteomes" id="UP001408356">
    <property type="component" value="Unassembled WGS sequence"/>
</dbReference>
<dbReference type="Pfam" id="PF22942">
    <property type="entry name" value="DUF7025"/>
    <property type="match status" value="1"/>
</dbReference>
<comment type="caution">
    <text evidence="4">The sequence shown here is derived from an EMBL/GenBank/DDBJ whole genome shotgun (WGS) entry which is preliminary data.</text>
</comment>
<evidence type="ECO:0000259" key="2">
    <source>
        <dbReference type="Pfam" id="PF22942"/>
    </source>
</evidence>
<gene>
    <name evidence="4" type="ORF">SUNI508_08482</name>
</gene>
<feature type="region of interest" description="Disordered" evidence="1">
    <location>
        <begin position="136"/>
        <end position="158"/>
    </location>
</feature>
<dbReference type="EMBL" id="JARVKF010000394">
    <property type="protein sequence ID" value="KAK9418053.1"/>
    <property type="molecule type" value="Genomic_DNA"/>
</dbReference>
<reference evidence="4 5" key="1">
    <citation type="journal article" date="2024" name="J. Plant Pathol.">
        <title>Sequence and assembly of the genome of Seiridium unicorne, isolate CBS 538.82, causal agent of cypress canker disease.</title>
        <authorList>
            <person name="Scali E."/>
            <person name="Rocca G.D."/>
            <person name="Danti R."/>
            <person name="Garbelotto M."/>
            <person name="Barberini S."/>
            <person name="Baroncelli R."/>
            <person name="Emiliani G."/>
        </authorList>
    </citation>
    <scope>NUCLEOTIDE SEQUENCE [LARGE SCALE GENOMIC DNA]</scope>
    <source>
        <strain evidence="4 5">BM-138-508</strain>
    </source>
</reference>
<feature type="compositionally biased region" description="Basic and acidic residues" evidence="1">
    <location>
        <begin position="227"/>
        <end position="238"/>
    </location>
</feature>
<accession>A0ABR2UTR0</accession>
<keyword evidence="4" id="KW-0378">Hydrolase</keyword>
<evidence type="ECO:0000313" key="5">
    <source>
        <dbReference type="Proteomes" id="UP001408356"/>
    </source>
</evidence>
<evidence type="ECO:0000313" key="4">
    <source>
        <dbReference type="EMBL" id="KAK9418053.1"/>
    </source>
</evidence>
<dbReference type="SUPFAM" id="SSF52540">
    <property type="entry name" value="P-loop containing nucleoside triphosphate hydrolases"/>
    <property type="match status" value="1"/>
</dbReference>
<feature type="domain" description="DUF7025" evidence="2">
    <location>
        <begin position="279"/>
        <end position="373"/>
    </location>
</feature>
<keyword evidence="5" id="KW-1185">Reference proteome</keyword>
<dbReference type="InterPro" id="IPR056599">
    <property type="entry name" value="AAA_lid_fung"/>
</dbReference>
<protein>
    <submittedName>
        <fullName evidence="4">P-loop containing nucleoside triphosphate hydrolase protein</fullName>
    </submittedName>
</protein>
<feature type="domain" description="AAA+ ATPase lid" evidence="3">
    <location>
        <begin position="756"/>
        <end position="827"/>
    </location>
</feature>
<dbReference type="Gene3D" id="3.40.50.300">
    <property type="entry name" value="P-loop containing nucleotide triphosphate hydrolases"/>
    <property type="match status" value="1"/>
</dbReference>
<feature type="compositionally biased region" description="Polar residues" evidence="1">
    <location>
        <begin position="137"/>
        <end position="146"/>
    </location>
</feature>
<feature type="compositionally biased region" description="Basic and acidic residues" evidence="1">
    <location>
        <begin position="42"/>
        <end position="53"/>
    </location>
</feature>
<proteinExistence type="predicted"/>
<feature type="compositionally biased region" description="Basic and acidic residues" evidence="1">
    <location>
        <begin position="148"/>
        <end position="158"/>
    </location>
</feature>
<feature type="region of interest" description="Disordered" evidence="1">
    <location>
        <begin position="227"/>
        <end position="248"/>
    </location>
</feature>
<evidence type="ECO:0000256" key="1">
    <source>
        <dbReference type="SAM" id="MobiDB-lite"/>
    </source>
</evidence>
<feature type="region of interest" description="Disordered" evidence="1">
    <location>
        <begin position="1"/>
        <end position="54"/>
    </location>
</feature>
<dbReference type="PANTHER" id="PTHR46411:SF4">
    <property type="entry name" value="AAA+ ATPASE DOMAIN-CONTAINING PROTEIN"/>
    <property type="match status" value="1"/>
</dbReference>
<evidence type="ECO:0000259" key="3">
    <source>
        <dbReference type="Pfam" id="PF23232"/>
    </source>
</evidence>
<dbReference type="Pfam" id="PF23232">
    <property type="entry name" value="AAA_lid_13"/>
    <property type="match status" value="1"/>
</dbReference>
<dbReference type="InterPro" id="IPR054289">
    <property type="entry name" value="DUF7025"/>
</dbReference>
<sequence>MSAITSPEVMAPFKNLRRQNTSSPESRPRSPYPVSQQSHSVDTPEIRALEDKPNTITKLQPADDAWSAQTLENDDENQGRHKDEIMFRFRLMEKDEPDHIFYQNQPFKVRNHVEPISELNGIEYWEDVSVMKKKIRSNPNSKIPSSETRAEARQRREEKRHIDIDGNWDIIRQRNAVICINNWKCQEALRRICDYYPSQSLLGTIWIHYPFKILWHYYDELTDPNISKEPHSEEKSLEPTEDAEDAEKGKPVQVMIDEMFRMIETKKEKWNDIQAERMRQKSGLATYKHLWLLFKPGQPVYATVDNRSTRFVVVESRYFFDHEIKEKRYAALQITVWYLRYCQGRLRRQKRVFEIREFAGSMRIEMLAVFPCENQPDANVVQDELTRNGKKYWDILRNGPRYMKFDGITLSKTTKKFQGFVVVDPIGYYSTTHHTKVSAAPNTAFRISIEGGSEDMYHPWFPPPDKDYQSRWLDLDDVDPMKEAPKDLQEDYYSLFPRDIMAFALGHKEWVVLDIEYLEDVQWESEPSDIEKRLVLPPEDIGIILSMLKRQEGKEGETFPNPQLDDVDGKGEECVADYLRRPLIHLTAADLGIDNSGMEALLVEWFKHAERWSAVILLDEADVFFERRAMASTEKNAMVSGRSMGIMVEYNSVNVCQYSFGQWNTSRVYFLWFVVPSIMALWLCQLTFKKTTNQVGKIDEAIASRIQIPIYYAMDASSCKRVWNKYLARIPDFFVSRSTRDWIMEDVNDDFRPDGQAHVGKSNEGDPRQAFWNGREIRHALNTAKALAIREKHRPGNKDTIEIETKHFQAAKERRKAFYNYLERVRGVSHSAAAHGDGIRLDEAHV</sequence>
<dbReference type="PANTHER" id="PTHR46411">
    <property type="entry name" value="FAMILY ATPASE, PUTATIVE-RELATED"/>
    <property type="match status" value="1"/>
</dbReference>
<name>A0ABR2UTR0_9PEZI</name>
<dbReference type="GO" id="GO:0016787">
    <property type="term" value="F:hydrolase activity"/>
    <property type="evidence" value="ECO:0007669"/>
    <property type="project" value="UniProtKB-KW"/>
</dbReference>
<dbReference type="InterPro" id="IPR027417">
    <property type="entry name" value="P-loop_NTPase"/>
</dbReference>
<organism evidence="4 5">
    <name type="scientific">Seiridium unicorne</name>
    <dbReference type="NCBI Taxonomy" id="138068"/>
    <lineage>
        <taxon>Eukaryota</taxon>
        <taxon>Fungi</taxon>
        <taxon>Dikarya</taxon>
        <taxon>Ascomycota</taxon>
        <taxon>Pezizomycotina</taxon>
        <taxon>Sordariomycetes</taxon>
        <taxon>Xylariomycetidae</taxon>
        <taxon>Amphisphaeriales</taxon>
        <taxon>Sporocadaceae</taxon>
        <taxon>Seiridium</taxon>
    </lineage>
</organism>